<protein>
    <recommendedName>
        <fullName evidence="3 5">Regulatory protein RecX</fullName>
    </recommendedName>
</protein>
<dbReference type="EMBL" id="NMOS02000007">
    <property type="protein sequence ID" value="RDH40518.1"/>
    <property type="molecule type" value="Genomic_DNA"/>
</dbReference>
<evidence type="ECO:0000256" key="5">
    <source>
        <dbReference type="HAMAP-Rule" id="MF_01114"/>
    </source>
</evidence>
<dbReference type="GO" id="GO:0005737">
    <property type="term" value="C:cytoplasm"/>
    <property type="evidence" value="ECO:0007669"/>
    <property type="project" value="UniProtKB-SubCell"/>
</dbReference>
<dbReference type="Pfam" id="PF21982">
    <property type="entry name" value="RecX_HTH1"/>
    <property type="match status" value="1"/>
</dbReference>
<evidence type="ECO:0000259" key="8">
    <source>
        <dbReference type="Pfam" id="PF21982"/>
    </source>
</evidence>
<evidence type="ECO:0000259" key="6">
    <source>
        <dbReference type="Pfam" id="PF02631"/>
    </source>
</evidence>
<reference evidence="9 10" key="1">
    <citation type="journal article" date="2017" name="Int. J. Syst. Evol. Microbiol.">
        <title>Aquarickettsiella crustaci n. gen. n. sp. (Gammaproteobacteria: Legionellales: Coxiellaceae); a bacterial pathogen of the freshwater crustacean: Gammarus fossarum (Malacostraca: Amphipoda).</title>
        <authorList>
            <person name="Bojko J."/>
            <person name="Dunn A.M."/>
            <person name="Stebbing P.D."/>
            <person name="Van Aerle R."/>
            <person name="Bacela-Spychalska K."/>
            <person name="Bean T.P."/>
            <person name="Stentiford G.D."/>
        </authorList>
    </citation>
    <scope>NUCLEOTIDE SEQUENCE [LARGE SCALE GENOMIC DNA]</scope>
    <source>
        <strain evidence="9">RA15029</strain>
    </source>
</reference>
<keyword evidence="10" id="KW-1185">Reference proteome</keyword>
<dbReference type="InterPro" id="IPR053925">
    <property type="entry name" value="RecX_HTH_3rd"/>
</dbReference>
<evidence type="ECO:0000256" key="4">
    <source>
        <dbReference type="ARBA" id="ARBA00022490"/>
    </source>
</evidence>
<sequence length="156" mass="18396">MNNNSSIMEVDKNIHQVALSHLARREYTRFMLKEKLRQKGFLLQSIEIALDILSQQGFLSDKRFCEAFIARRIRQGYGPIRIAIECQKYGISEAIISAQLPQDEEIWLTLINKIRQKKFSSYKQSQEKPRQIRYLLYRGFSLSQIKESQKVNLIKD</sequence>
<comment type="similarity">
    <text evidence="2 5">Belongs to the RecX family.</text>
</comment>
<feature type="domain" description="RecX first three-helical" evidence="8">
    <location>
        <begin position="16"/>
        <end position="51"/>
    </location>
</feature>
<dbReference type="Pfam" id="PF02631">
    <property type="entry name" value="RecX_HTH2"/>
    <property type="match status" value="1"/>
</dbReference>
<organism evidence="9 10">
    <name type="scientific">Candidatus Aquirickettsiella gammari</name>
    <dbReference type="NCBI Taxonomy" id="2016198"/>
    <lineage>
        <taxon>Bacteria</taxon>
        <taxon>Pseudomonadati</taxon>
        <taxon>Pseudomonadota</taxon>
        <taxon>Gammaproteobacteria</taxon>
        <taxon>Legionellales</taxon>
        <taxon>Coxiellaceae</taxon>
        <taxon>Candidatus Aquirickettsiella</taxon>
    </lineage>
</organism>
<comment type="function">
    <text evidence="5">Modulates RecA activity.</text>
</comment>
<feature type="domain" description="RecX second three-helical" evidence="6">
    <location>
        <begin position="60"/>
        <end position="98"/>
    </location>
</feature>
<evidence type="ECO:0000259" key="7">
    <source>
        <dbReference type="Pfam" id="PF21981"/>
    </source>
</evidence>
<dbReference type="PANTHER" id="PTHR33602:SF1">
    <property type="entry name" value="REGULATORY PROTEIN RECX FAMILY PROTEIN"/>
    <property type="match status" value="1"/>
</dbReference>
<dbReference type="Proteomes" id="UP000226429">
    <property type="component" value="Unassembled WGS sequence"/>
</dbReference>
<name>A0A370CI33_9COXI</name>
<evidence type="ECO:0000313" key="9">
    <source>
        <dbReference type="EMBL" id="RDH40518.1"/>
    </source>
</evidence>
<comment type="caution">
    <text evidence="9">The sequence shown here is derived from an EMBL/GenBank/DDBJ whole genome shotgun (WGS) entry which is preliminary data.</text>
</comment>
<evidence type="ECO:0000256" key="2">
    <source>
        <dbReference type="ARBA" id="ARBA00009695"/>
    </source>
</evidence>
<dbReference type="InterPro" id="IPR003783">
    <property type="entry name" value="Regulatory_RecX"/>
</dbReference>
<reference evidence="9 10" key="2">
    <citation type="journal article" date="2018" name="J. Invertebr. Pathol.">
        <title>'Candidatus Aquirickettsiella gammari' (Gammaproteobacteria: Legionellales: Coxiellaceae): A bacterial pathogen of the freshwater crustacean Gammarus fossarum (Malacostraca: Amphipoda).</title>
        <authorList>
            <person name="Bojko J."/>
            <person name="Dunn A.M."/>
            <person name="Stebbing P.D."/>
            <person name="van Aerle R."/>
            <person name="Bacela-Spychalska K."/>
            <person name="Bean T.P."/>
            <person name="Urrutia A."/>
            <person name="Stentiford G.D."/>
        </authorList>
    </citation>
    <scope>NUCLEOTIDE SEQUENCE [LARGE SCALE GENOMIC DNA]</scope>
    <source>
        <strain evidence="9">RA15029</strain>
    </source>
</reference>
<dbReference type="GO" id="GO:0006282">
    <property type="term" value="P:regulation of DNA repair"/>
    <property type="evidence" value="ECO:0007669"/>
    <property type="project" value="UniProtKB-UniRule"/>
</dbReference>
<accession>A0A370CI33</accession>
<dbReference type="Gene3D" id="1.10.10.10">
    <property type="entry name" value="Winged helix-like DNA-binding domain superfamily/Winged helix DNA-binding domain"/>
    <property type="match status" value="3"/>
</dbReference>
<dbReference type="InterPro" id="IPR053926">
    <property type="entry name" value="RecX_HTH_1st"/>
</dbReference>
<dbReference type="Pfam" id="PF21981">
    <property type="entry name" value="RecX_HTH3"/>
    <property type="match status" value="1"/>
</dbReference>
<gene>
    <name evidence="5" type="primary">recX</name>
    <name evidence="9" type="ORF">CFE62_003220</name>
</gene>
<evidence type="ECO:0000256" key="1">
    <source>
        <dbReference type="ARBA" id="ARBA00004496"/>
    </source>
</evidence>
<proteinExistence type="inferred from homology"/>
<dbReference type="HAMAP" id="MF_01114">
    <property type="entry name" value="RecX"/>
    <property type="match status" value="1"/>
</dbReference>
<evidence type="ECO:0000256" key="3">
    <source>
        <dbReference type="ARBA" id="ARBA00018111"/>
    </source>
</evidence>
<dbReference type="AlphaFoldDB" id="A0A370CI33"/>
<dbReference type="InterPro" id="IPR036388">
    <property type="entry name" value="WH-like_DNA-bd_sf"/>
</dbReference>
<comment type="subcellular location">
    <subcellularLocation>
        <location evidence="1 5">Cytoplasm</location>
    </subcellularLocation>
</comment>
<feature type="domain" description="RecX third three-helical" evidence="7">
    <location>
        <begin position="108"/>
        <end position="147"/>
    </location>
</feature>
<dbReference type="PANTHER" id="PTHR33602">
    <property type="entry name" value="REGULATORY PROTEIN RECX FAMILY PROTEIN"/>
    <property type="match status" value="1"/>
</dbReference>
<keyword evidence="4 5" id="KW-0963">Cytoplasm</keyword>
<dbReference type="InterPro" id="IPR053924">
    <property type="entry name" value="RecX_HTH_2nd"/>
</dbReference>
<evidence type="ECO:0000313" key="10">
    <source>
        <dbReference type="Proteomes" id="UP000226429"/>
    </source>
</evidence>